<evidence type="ECO:0000313" key="1">
    <source>
        <dbReference type="EMBL" id="OBR92661.1"/>
    </source>
</evidence>
<evidence type="ECO:0000313" key="2">
    <source>
        <dbReference type="Proteomes" id="UP000093954"/>
    </source>
</evidence>
<dbReference type="AlphaFoldDB" id="A0A1A6ARF1"/>
<organism evidence="1 2">
    <name type="scientific">Clostridium ragsdalei P11</name>
    <dbReference type="NCBI Taxonomy" id="1353534"/>
    <lineage>
        <taxon>Bacteria</taxon>
        <taxon>Bacillati</taxon>
        <taxon>Bacillota</taxon>
        <taxon>Clostridia</taxon>
        <taxon>Eubacteriales</taxon>
        <taxon>Clostridiaceae</taxon>
        <taxon>Clostridium</taxon>
    </lineage>
</organism>
<dbReference type="RefSeq" id="WP_065078588.1">
    <property type="nucleotide sequence ID" value="NZ_LROS01000023.1"/>
</dbReference>
<proteinExistence type="predicted"/>
<dbReference type="Proteomes" id="UP000093954">
    <property type="component" value="Unassembled WGS sequence"/>
</dbReference>
<reference evidence="1 2" key="1">
    <citation type="journal article" date="2012" name="Front. Microbiol.">
        <title>Draft Genome Sequence of the Virulent Strain 01-B526 of the Fish Pathogen Aeromonas salmonicida.</title>
        <authorList>
            <person name="Charette S.J."/>
            <person name="Brochu F."/>
            <person name="Boyle B."/>
            <person name="Filion G."/>
            <person name="Tanaka K.H."/>
            <person name="Derome N."/>
        </authorList>
    </citation>
    <scope>NUCLEOTIDE SEQUENCE [LARGE SCALE GENOMIC DNA]</scope>
    <source>
        <strain evidence="1 2">P11</strain>
    </source>
</reference>
<dbReference type="PATRIC" id="fig|1353534.3.peg.2402"/>
<comment type="caution">
    <text evidence="1">The sequence shown here is derived from an EMBL/GenBank/DDBJ whole genome shotgun (WGS) entry which is preliminary data.</text>
</comment>
<dbReference type="EMBL" id="LROS01000023">
    <property type="protein sequence ID" value="OBR92661.1"/>
    <property type="molecule type" value="Genomic_DNA"/>
</dbReference>
<name>A0A1A6ARF1_9CLOT</name>
<accession>A0A1A6ARF1</accession>
<keyword evidence="2" id="KW-1185">Reference proteome</keyword>
<protein>
    <submittedName>
        <fullName evidence="1">Uncharacterized protein</fullName>
    </submittedName>
</protein>
<sequence>MLFSIGLVASIRKSHFYEIYLVTNIDGEQKYIPLKAYVLLSDCYLFFDFIREFELKNKLCKACEHPLFGFAEVLKRRSSNKVLVGKVENNELIGDLVIYNGKYGLGMVLHPDDNWEIGIFDTFPLQKISNIREIVLDGEKDFFDDTLFQKYEKN</sequence>
<gene>
    <name evidence="1" type="ORF">CLRAG_23670</name>
</gene>